<sequence>METVTDEDHTGTPSTLSSQNHQHSGEVFESQSASAAAAAAAAASASQEPSGRRSLVGSMASLNITLTSPSSSTQPTSRSSRDVVRLMGARGKRFSFFDSSTSGSNGSGGIAGPTPITTTNTTTTSNSTGGISNGPLQIQSPNLHGISSPTSMRAFDRLRRKVSTNGSRASSSAVEDSPVIGTDSTPMRSVQSTPVLDGTARGMPNLTELSGVLKDVYVGIKNRPLGQPLFARQANHARSTTASTATHSQCYDGSQHDLRSSIALGRGSKMSMDVDGESEFGDVSSPITTGRPSSVRSVPLHAVQRTRSINSINQAAHHGVGSTARRGASAAAGHGGDATRRSGTSVINFNTATGVMRASPSSASMGGVFGGGSTAYAPYMRSPIENRFIRSGVLVRKHLFERTGKKASQRSWRTCYVSVDRGTVAMYKMDGRHGGHPDGRELTDTSLQLGSVSLRHTLTQMMPPPGYSRSRPHVFALQLPSGGVYLFQTASEVELRDWVAACNYWAARESKAPYMIGGVYNMEYGWDNTGDFALRLDEREAREERGEEISPVERAADERRVAEERELSRSANILEWTPPTNPMQRSELDESSQLGSLLHHIAYLEDELVSHKKVQGSIEERFYPRTQQYQRGFSNWERKAQYILKELIKYQSYADYLEKAIRQAQDEMAIPEEQATTVAASASHQQQQSHSHPSHLASADSSATTMKDDDDNNNVVVLGSRSMTAPAVGGGGLSASRASLPQVGGTGRRNNEVTASKSLPIKELLAPASEKARNRASIIGGDKLRQSNPNLAVGTNASSSPTNTVAPTPPVSKAA</sequence>
<organism evidence="1 2">
    <name type="scientific">Linderina macrospora</name>
    <dbReference type="NCBI Taxonomy" id="4868"/>
    <lineage>
        <taxon>Eukaryota</taxon>
        <taxon>Fungi</taxon>
        <taxon>Fungi incertae sedis</taxon>
        <taxon>Zoopagomycota</taxon>
        <taxon>Kickxellomycotina</taxon>
        <taxon>Kickxellomycetes</taxon>
        <taxon>Kickxellales</taxon>
        <taxon>Kickxellaceae</taxon>
        <taxon>Linderina</taxon>
    </lineage>
</organism>
<keyword evidence="2" id="KW-1185">Reference proteome</keyword>
<accession>A0ACC1J9R5</accession>
<proteinExistence type="predicted"/>
<comment type="caution">
    <text evidence="1">The sequence shown here is derived from an EMBL/GenBank/DDBJ whole genome shotgun (WGS) entry which is preliminary data.</text>
</comment>
<name>A0ACC1J9R5_9FUNG</name>
<gene>
    <name evidence="1" type="ORF">FBU59_002948</name>
</gene>
<dbReference type="EMBL" id="JANBPW010001738">
    <property type="protein sequence ID" value="KAJ1943310.1"/>
    <property type="molecule type" value="Genomic_DNA"/>
</dbReference>
<protein>
    <submittedName>
        <fullName evidence="1">Uncharacterized protein</fullName>
    </submittedName>
</protein>
<evidence type="ECO:0000313" key="2">
    <source>
        <dbReference type="Proteomes" id="UP001150603"/>
    </source>
</evidence>
<dbReference type="Proteomes" id="UP001150603">
    <property type="component" value="Unassembled WGS sequence"/>
</dbReference>
<evidence type="ECO:0000313" key="1">
    <source>
        <dbReference type="EMBL" id="KAJ1943310.1"/>
    </source>
</evidence>
<reference evidence="1" key="1">
    <citation type="submission" date="2022-07" db="EMBL/GenBank/DDBJ databases">
        <title>Phylogenomic reconstructions and comparative analyses of Kickxellomycotina fungi.</title>
        <authorList>
            <person name="Reynolds N.K."/>
            <person name="Stajich J.E."/>
            <person name="Barry K."/>
            <person name="Grigoriev I.V."/>
            <person name="Crous P."/>
            <person name="Smith M.E."/>
        </authorList>
    </citation>
    <scope>NUCLEOTIDE SEQUENCE</scope>
    <source>
        <strain evidence="1">NRRL 5244</strain>
    </source>
</reference>